<evidence type="ECO:0000256" key="1">
    <source>
        <dbReference type="SAM" id="Phobius"/>
    </source>
</evidence>
<accession>A0A1B8PH94</accession>
<organism evidence="2 3">
    <name type="scientific">Haemophilus haemolyticus</name>
    <dbReference type="NCBI Taxonomy" id="726"/>
    <lineage>
        <taxon>Bacteria</taxon>
        <taxon>Pseudomonadati</taxon>
        <taxon>Pseudomonadota</taxon>
        <taxon>Gammaproteobacteria</taxon>
        <taxon>Pasteurellales</taxon>
        <taxon>Pasteurellaceae</taxon>
        <taxon>Haemophilus</taxon>
    </lineage>
</organism>
<name>A0A1B8PH94_HAEHA</name>
<protein>
    <submittedName>
        <fullName evidence="2">Uncharacterized protein</fullName>
    </submittedName>
</protein>
<keyword evidence="1" id="KW-0472">Membrane</keyword>
<reference evidence="2 3" key="1">
    <citation type="submission" date="2016-06" db="EMBL/GenBank/DDBJ databases">
        <title>Draft genome of Haemophilus haemolyticus CCUG 24149.</title>
        <authorList>
            <person name="Engstrom-Jakobsson H."/>
            <person name="Salva-Serra F."/>
            <person name="Thorell K."/>
            <person name="Gonzales-Siles L."/>
            <person name="Karlsson R."/>
            <person name="Boulund F."/>
            <person name="Engstrand L."/>
            <person name="Kristiansson E."/>
            <person name="Moore E."/>
        </authorList>
    </citation>
    <scope>NUCLEOTIDE SEQUENCE [LARGE SCALE GENOMIC DNA]</scope>
    <source>
        <strain evidence="2 3">CCUG 24149</strain>
    </source>
</reference>
<evidence type="ECO:0000313" key="3">
    <source>
        <dbReference type="Proteomes" id="UP000092611"/>
    </source>
</evidence>
<sequence>MMALLSLSVFGIALFGLAIAFGVIALPVMVSGIVAAPLIFLYMMMLGSILWLAEINIFLGLSAFAFYLFCIWKWNQYLKARRSTAQ</sequence>
<dbReference type="EMBL" id="LZDL01000001">
    <property type="protein sequence ID" value="OBX48459.1"/>
    <property type="molecule type" value="Genomic_DNA"/>
</dbReference>
<feature type="transmembrane region" description="Helical" evidence="1">
    <location>
        <begin position="57"/>
        <end position="74"/>
    </location>
</feature>
<dbReference type="AlphaFoldDB" id="A0A1B8PH94"/>
<comment type="caution">
    <text evidence="2">The sequence shown here is derived from an EMBL/GenBank/DDBJ whole genome shotgun (WGS) entry which is preliminary data.</text>
</comment>
<gene>
    <name evidence="2" type="ORF">A9Z62_00185</name>
</gene>
<keyword evidence="1" id="KW-1133">Transmembrane helix</keyword>
<proteinExistence type="predicted"/>
<dbReference type="Proteomes" id="UP000092611">
    <property type="component" value="Unassembled WGS sequence"/>
</dbReference>
<dbReference type="RefSeq" id="WP_065245588.1">
    <property type="nucleotide sequence ID" value="NZ_LZDL01000001.1"/>
</dbReference>
<keyword evidence="1" id="KW-0812">Transmembrane</keyword>
<evidence type="ECO:0000313" key="2">
    <source>
        <dbReference type="EMBL" id="OBX48459.1"/>
    </source>
</evidence>
<dbReference type="OrthoDB" id="9968724at2"/>